<dbReference type="HOGENOM" id="CLU_1262519_0_0_1"/>
<name>G0P9E5_CAEBE</name>
<protein>
    <submittedName>
        <fullName evidence="1">Uncharacterized protein</fullName>
    </submittedName>
</protein>
<dbReference type="Proteomes" id="UP000008068">
    <property type="component" value="Unassembled WGS sequence"/>
</dbReference>
<accession>G0P9E5</accession>
<dbReference type="AlphaFoldDB" id="G0P9E5"/>
<keyword evidence="2" id="KW-1185">Reference proteome</keyword>
<proteinExistence type="predicted"/>
<gene>
    <name evidence="1" type="ORF">CAEBREN_09227</name>
</gene>
<organism evidence="2">
    <name type="scientific">Caenorhabditis brenneri</name>
    <name type="common">Nematode worm</name>
    <dbReference type="NCBI Taxonomy" id="135651"/>
    <lineage>
        <taxon>Eukaryota</taxon>
        <taxon>Metazoa</taxon>
        <taxon>Ecdysozoa</taxon>
        <taxon>Nematoda</taxon>
        <taxon>Chromadorea</taxon>
        <taxon>Rhabditida</taxon>
        <taxon>Rhabditina</taxon>
        <taxon>Rhabditomorpha</taxon>
        <taxon>Rhabditoidea</taxon>
        <taxon>Rhabditidae</taxon>
        <taxon>Peloderinae</taxon>
        <taxon>Caenorhabditis</taxon>
    </lineage>
</organism>
<dbReference type="InParanoid" id="G0P9E5"/>
<evidence type="ECO:0000313" key="1">
    <source>
        <dbReference type="EMBL" id="EGT48480.1"/>
    </source>
</evidence>
<reference evidence="2" key="1">
    <citation type="submission" date="2011-07" db="EMBL/GenBank/DDBJ databases">
        <authorList>
            <consortium name="Caenorhabditis brenneri Sequencing and Analysis Consortium"/>
            <person name="Wilson R.K."/>
        </authorList>
    </citation>
    <scope>NUCLEOTIDE SEQUENCE [LARGE SCALE GENOMIC DNA]</scope>
    <source>
        <strain evidence="2">PB2801</strain>
    </source>
</reference>
<dbReference type="EMBL" id="GL380150">
    <property type="protein sequence ID" value="EGT48480.1"/>
    <property type="molecule type" value="Genomic_DNA"/>
</dbReference>
<sequence>MKASIVRSLVRSYDKTFDFEQVDWSNAPDIKSMLRTLPEHIQTKVMPCREKWERSEKCHCLRTDIERRLLPYLRVDLNEINPIMDLSHEKRIDCKQCETVGSTIKYRDVTLPDSFLAKPTINTPIDPSDFARKIFSQGPRDLNQYLTKYVYYMEPGVSTISTVKPRKWTPGHKVHIYAVLLVKQHFCEYCRDVRPLRDMMNDMCSGNVTMF</sequence>
<evidence type="ECO:0000313" key="2">
    <source>
        <dbReference type="Proteomes" id="UP000008068"/>
    </source>
</evidence>